<proteinExistence type="inferred from homology"/>
<keyword evidence="3" id="KW-0813">Transport</keyword>
<comment type="similarity">
    <text evidence="1">Belongs to the bacterial solute-binding protein 9 family.</text>
</comment>
<dbReference type="Gene3D" id="3.40.50.1980">
    <property type="entry name" value="Nitrogenase molybdenum iron protein domain"/>
    <property type="match status" value="2"/>
</dbReference>
<keyword evidence="5" id="KW-0406">Ion transport</keyword>
<evidence type="ECO:0000256" key="3">
    <source>
        <dbReference type="ARBA" id="ARBA00022448"/>
    </source>
</evidence>
<dbReference type="OrthoDB" id="7346865at2"/>
<sequence>MRFLVVMVIIASFSQFALAKGLVVSTHPLYLIAQEVTKGVEQPALLLTPQQSGHDIQLTPKGRQMVQDADLVIWLGKQHEAPLQSLLSQKSNAIALLNSSILKTLPQRDVKGRAIANSIDTHVWLEPNNAIRIGFFIAALRSQQQPQYKAQYWQNAQNFAKEMLAVSRVVNKNSRPKNYWAYHDAYQYVERALNLQFAGALTTDPEIPPTIAQIQYLMVNKPQKNMCILAEYHADGHLIQRLAPVTTVTVDEAMANENNFVIGWKKLIKSIQQCLH</sequence>
<evidence type="ECO:0000256" key="5">
    <source>
        <dbReference type="ARBA" id="ARBA00022906"/>
    </source>
</evidence>
<gene>
    <name evidence="7" type="ORF">BJI46_01925</name>
</gene>
<comment type="caution">
    <text evidence="7">The sequence shown here is derived from an EMBL/GenBank/DDBJ whole genome shotgun (WGS) entry which is preliminary data.</text>
</comment>
<keyword evidence="5" id="KW-0862">Zinc</keyword>
<dbReference type="InterPro" id="IPR006127">
    <property type="entry name" value="ZnuA-like"/>
</dbReference>
<accession>A0A1E7RDA7</accession>
<dbReference type="RefSeq" id="WP_070069355.1">
    <property type="nucleotide sequence ID" value="NZ_MKKK01000012.1"/>
</dbReference>
<feature type="signal peptide" evidence="6">
    <location>
        <begin position="1"/>
        <end position="19"/>
    </location>
</feature>
<dbReference type="GO" id="GO:0006829">
    <property type="term" value="P:zinc ion transport"/>
    <property type="evidence" value="ECO:0007669"/>
    <property type="project" value="UniProtKB-KW"/>
</dbReference>
<evidence type="ECO:0000256" key="4">
    <source>
        <dbReference type="ARBA" id="ARBA00022729"/>
    </source>
</evidence>
<dbReference type="SUPFAM" id="SSF53807">
    <property type="entry name" value="Helical backbone' metal receptor"/>
    <property type="match status" value="1"/>
</dbReference>
<keyword evidence="8" id="KW-1185">Reference proteome</keyword>
<dbReference type="Proteomes" id="UP000185895">
    <property type="component" value="Unassembled WGS sequence"/>
</dbReference>
<evidence type="ECO:0000313" key="8">
    <source>
        <dbReference type="Proteomes" id="UP000185895"/>
    </source>
</evidence>
<evidence type="ECO:0000256" key="6">
    <source>
        <dbReference type="SAM" id="SignalP"/>
    </source>
</evidence>
<protein>
    <recommendedName>
        <fullName evidence="2">High-affinity zinc uptake system protein ZnuA</fullName>
    </recommendedName>
</protein>
<reference evidence="7 8" key="1">
    <citation type="submission" date="2016-09" db="EMBL/GenBank/DDBJ databases">
        <authorList>
            <person name="Capua I."/>
            <person name="De Benedictis P."/>
            <person name="Joannis T."/>
            <person name="Lombin L.H."/>
            <person name="Cattoli G."/>
        </authorList>
    </citation>
    <scope>NUCLEOTIDE SEQUENCE [LARGE SCALE GENOMIC DNA]</scope>
    <source>
        <strain evidence="7 8">ANC 4671</strain>
    </source>
</reference>
<dbReference type="EMBL" id="MKKK01000012">
    <property type="protein sequence ID" value="OEY97207.1"/>
    <property type="molecule type" value="Genomic_DNA"/>
</dbReference>
<dbReference type="Pfam" id="PF01297">
    <property type="entry name" value="ZnuA"/>
    <property type="match status" value="1"/>
</dbReference>
<dbReference type="AlphaFoldDB" id="A0A1E7RDA7"/>
<dbReference type="InterPro" id="IPR050492">
    <property type="entry name" value="Bact_metal-bind_prot9"/>
</dbReference>
<dbReference type="GO" id="GO:0046872">
    <property type="term" value="F:metal ion binding"/>
    <property type="evidence" value="ECO:0007669"/>
    <property type="project" value="InterPro"/>
</dbReference>
<dbReference type="PANTHER" id="PTHR42953:SF3">
    <property type="entry name" value="HIGH-AFFINITY ZINC UPTAKE SYSTEM PROTEIN ZNUA"/>
    <property type="match status" value="1"/>
</dbReference>
<evidence type="ECO:0000313" key="7">
    <source>
        <dbReference type="EMBL" id="OEY97207.1"/>
    </source>
</evidence>
<organism evidence="7 8">
    <name type="scientific">Acinetobacter qingfengensis</name>
    <dbReference type="NCBI Taxonomy" id="1262585"/>
    <lineage>
        <taxon>Bacteria</taxon>
        <taxon>Pseudomonadati</taxon>
        <taxon>Pseudomonadota</taxon>
        <taxon>Gammaproteobacteria</taxon>
        <taxon>Moraxellales</taxon>
        <taxon>Moraxellaceae</taxon>
        <taxon>Acinetobacter</taxon>
    </lineage>
</organism>
<evidence type="ECO:0000256" key="2">
    <source>
        <dbReference type="ARBA" id="ARBA00015915"/>
    </source>
</evidence>
<dbReference type="PANTHER" id="PTHR42953">
    <property type="entry name" value="HIGH-AFFINITY ZINC UPTAKE SYSTEM PROTEIN ZNUA-RELATED"/>
    <property type="match status" value="1"/>
</dbReference>
<evidence type="ECO:0000256" key="1">
    <source>
        <dbReference type="ARBA" id="ARBA00011028"/>
    </source>
</evidence>
<name>A0A1E7RDA7_9GAMM</name>
<dbReference type="STRING" id="1262585.BJI46_01925"/>
<keyword evidence="4 6" id="KW-0732">Signal</keyword>
<feature type="chain" id="PRO_5043144659" description="High-affinity zinc uptake system protein ZnuA" evidence="6">
    <location>
        <begin position="20"/>
        <end position="276"/>
    </location>
</feature>
<keyword evidence="5" id="KW-0864">Zinc transport</keyword>